<dbReference type="AlphaFoldDB" id="A0A0P0GMQ2"/>
<evidence type="ECO:0000313" key="2">
    <source>
        <dbReference type="Proteomes" id="UP000061809"/>
    </source>
</evidence>
<reference evidence="1 2" key="1">
    <citation type="journal article" date="2015" name="Science">
        <title>Genetic determinants of in vivo fitness and diet responsiveness in multiple human gut Bacteroides.</title>
        <authorList>
            <person name="Wu M."/>
            <person name="McNulty N.P."/>
            <person name="Rodionov D.A."/>
            <person name="Khoroshkin M.S."/>
            <person name="Griffin N.W."/>
            <person name="Cheng J."/>
            <person name="Latreille P."/>
            <person name="Kerstetter R.A."/>
            <person name="Terrapon N."/>
            <person name="Henrissat B."/>
            <person name="Osterman A.L."/>
            <person name="Gordon J.I."/>
        </authorList>
    </citation>
    <scope>NUCLEOTIDE SEQUENCE [LARGE SCALE GENOMIC DNA]</scope>
    <source>
        <strain evidence="1 2">WH2</strain>
    </source>
</reference>
<proteinExistence type="predicted"/>
<dbReference type="PROSITE" id="PS51257">
    <property type="entry name" value="PROKAR_LIPOPROTEIN"/>
    <property type="match status" value="1"/>
</dbReference>
<dbReference type="EMBL" id="CP012801">
    <property type="protein sequence ID" value="ALJ59407.1"/>
    <property type="molecule type" value="Genomic_DNA"/>
</dbReference>
<accession>A0A0P0GMQ2</accession>
<sequence length="581" mass="62857">MNKQFIKVLLCGAMVLSTGTFISCNNDDDIDDLKSRVSVVETAIGDLKADLDKALKTGASIVEVKLDEKTGIYTLSLSDGQKIVIKPGGGNISVTMTDTEAIINVNGTEYKLPLGSAVNSLIYSPETIDGIVEIGNTGAIVKFLPRPALTSIEGAEFTIAESHVLTRAADGEQFKVNGAASLDGGFIVVPIKALGEAEAGKMYAVSLQMKFRGTVIGSNYFNVKVADDFSAVAEDLGGVTIKADYAPRDLADGFKEMTINGLDLLGTLNFNNLFSELPDKVEFIVANSSKQPGGKAQEKVDMLKESLKSDGTWKFSTRPGTSFNDNEERPGFLVNVVADDVVKAKIYVVIVDELADVDFTANGLVGNYEAEWGGTEKAQPLGAGKLNFPRALSKYETDIPTIHNGADGFFPNWLKYSIKMGDEELIFNNGSTLEMGDLAKKYAEGCRGIYYFFRGFAVYVPASLGIDGKYTDVNGKTYDAGEGYGYDGWMGQYNEYINDPVGFYNNIKEWGFGDFTMDEKTGDFNFPESYTGYGLRIAFDAGYEYAYGVKPLHAAGADQLGMLFINRRVAPEGATMPAPKP</sequence>
<dbReference type="Proteomes" id="UP000061809">
    <property type="component" value="Chromosome"/>
</dbReference>
<dbReference type="KEGG" id="bcel:BcellWH2_02166"/>
<organism evidence="1 2">
    <name type="scientific">Bacteroides cellulosilyticus</name>
    <dbReference type="NCBI Taxonomy" id="246787"/>
    <lineage>
        <taxon>Bacteria</taxon>
        <taxon>Pseudomonadati</taxon>
        <taxon>Bacteroidota</taxon>
        <taxon>Bacteroidia</taxon>
        <taxon>Bacteroidales</taxon>
        <taxon>Bacteroidaceae</taxon>
        <taxon>Bacteroides</taxon>
    </lineage>
</organism>
<dbReference type="RefSeq" id="WP_029425981.1">
    <property type="nucleotide sequence ID" value="NZ_CP012801.1"/>
</dbReference>
<name>A0A0P0GMQ2_9BACE</name>
<evidence type="ECO:0008006" key="3">
    <source>
        <dbReference type="Google" id="ProtNLM"/>
    </source>
</evidence>
<evidence type="ECO:0000313" key="1">
    <source>
        <dbReference type="EMBL" id="ALJ59407.1"/>
    </source>
</evidence>
<protein>
    <recommendedName>
        <fullName evidence="3">DUF4988 domain-containing protein</fullName>
    </recommendedName>
</protein>
<dbReference type="PATRIC" id="fig|246787.4.peg.2225"/>
<gene>
    <name evidence="1" type="ORF">BcellWH2_02166</name>
</gene>